<keyword evidence="3" id="KW-1185">Reference proteome</keyword>
<feature type="compositionally biased region" description="Basic and acidic residues" evidence="1">
    <location>
        <begin position="84"/>
        <end position="94"/>
    </location>
</feature>
<comment type="caution">
    <text evidence="2">The sequence shown here is derived from an EMBL/GenBank/DDBJ whole genome shotgun (WGS) entry which is preliminary data.</text>
</comment>
<sequence>MHAGGSVCEHGRGNGETGEEDASSLSGWGGDGDGESDVSRSPTRLREPVGLCSWAAYESIGWSSRTVVLLTREEGGGGKARLKLKTERGAREEP</sequence>
<gene>
    <name evidence="2" type="ORF">Cadr_000024828</name>
</gene>
<proteinExistence type="predicted"/>
<dbReference type="AlphaFoldDB" id="A0A5N4CPP8"/>
<protein>
    <submittedName>
        <fullName evidence="2">Uncharacterized protein</fullName>
    </submittedName>
</protein>
<evidence type="ECO:0000313" key="2">
    <source>
        <dbReference type="EMBL" id="KAB1260915.1"/>
    </source>
</evidence>
<dbReference type="Proteomes" id="UP000299084">
    <property type="component" value="Unassembled WGS sequence"/>
</dbReference>
<name>A0A5N4CPP8_CAMDR</name>
<reference evidence="2 3" key="1">
    <citation type="journal article" date="2019" name="Mol. Ecol. Resour.">
        <title>Improving Illumina assemblies with Hi-C and long reads: an example with the North African dromedary.</title>
        <authorList>
            <person name="Elbers J.P."/>
            <person name="Rogers M.F."/>
            <person name="Perelman P.L."/>
            <person name="Proskuryakova A.A."/>
            <person name="Serdyukova N.A."/>
            <person name="Johnson W.E."/>
            <person name="Horin P."/>
            <person name="Corander J."/>
            <person name="Murphy D."/>
            <person name="Burger P.A."/>
        </authorList>
    </citation>
    <scope>NUCLEOTIDE SEQUENCE [LARGE SCALE GENOMIC DNA]</scope>
    <source>
        <strain evidence="2">Drom800</strain>
        <tissue evidence="2">Blood</tissue>
    </source>
</reference>
<evidence type="ECO:0000313" key="3">
    <source>
        <dbReference type="Proteomes" id="UP000299084"/>
    </source>
</evidence>
<feature type="region of interest" description="Disordered" evidence="1">
    <location>
        <begin position="75"/>
        <end position="94"/>
    </location>
</feature>
<evidence type="ECO:0000256" key="1">
    <source>
        <dbReference type="SAM" id="MobiDB-lite"/>
    </source>
</evidence>
<accession>A0A5N4CPP8</accession>
<feature type="region of interest" description="Disordered" evidence="1">
    <location>
        <begin position="1"/>
        <end position="45"/>
    </location>
</feature>
<organism evidence="2 3">
    <name type="scientific">Camelus dromedarius</name>
    <name type="common">Dromedary</name>
    <name type="synonym">Arabian camel</name>
    <dbReference type="NCBI Taxonomy" id="9838"/>
    <lineage>
        <taxon>Eukaryota</taxon>
        <taxon>Metazoa</taxon>
        <taxon>Chordata</taxon>
        <taxon>Craniata</taxon>
        <taxon>Vertebrata</taxon>
        <taxon>Euteleostomi</taxon>
        <taxon>Mammalia</taxon>
        <taxon>Eutheria</taxon>
        <taxon>Laurasiatheria</taxon>
        <taxon>Artiodactyla</taxon>
        <taxon>Tylopoda</taxon>
        <taxon>Camelidae</taxon>
        <taxon>Camelus</taxon>
    </lineage>
</organism>
<dbReference type="EMBL" id="JWIN03000021">
    <property type="protein sequence ID" value="KAB1260915.1"/>
    <property type="molecule type" value="Genomic_DNA"/>
</dbReference>